<sequence length="111" mass="12333">MTGKQGRVEAPILREKRNCFGLGYKPDARKKNSATEWRRSQMGINDLSHISKTFVSGGTIHPEQKMSRKEIAEEMLGNLNINAISEEGIGEENLSGICPYVPGSIPRKSFL</sequence>
<keyword evidence="1" id="KW-0489">Methyltransferase</keyword>
<evidence type="ECO:0000313" key="1">
    <source>
        <dbReference type="EMBL" id="KAA3481181.1"/>
    </source>
</evidence>
<evidence type="ECO:0000313" key="2">
    <source>
        <dbReference type="Proteomes" id="UP000325315"/>
    </source>
</evidence>
<dbReference type="EMBL" id="SMMG02000003">
    <property type="protein sequence ID" value="KAA3481181.1"/>
    <property type="molecule type" value="Genomic_DNA"/>
</dbReference>
<comment type="caution">
    <text evidence="1">The sequence shown here is derived from an EMBL/GenBank/DDBJ whole genome shotgun (WGS) entry which is preliminary data.</text>
</comment>
<proteinExistence type="predicted"/>
<dbReference type="GO" id="GO:0032259">
    <property type="term" value="P:methylation"/>
    <property type="evidence" value="ECO:0007669"/>
    <property type="project" value="UniProtKB-KW"/>
</dbReference>
<reference evidence="2" key="1">
    <citation type="journal article" date="2019" name="Plant Biotechnol. J.">
        <title>Genome sequencing of the Australian wild diploid species Gossypium australe highlights disease resistance and delayed gland morphogenesis.</title>
        <authorList>
            <person name="Cai Y."/>
            <person name="Cai X."/>
            <person name="Wang Q."/>
            <person name="Wang P."/>
            <person name="Zhang Y."/>
            <person name="Cai C."/>
            <person name="Xu Y."/>
            <person name="Wang K."/>
            <person name="Zhou Z."/>
            <person name="Wang C."/>
            <person name="Geng S."/>
            <person name="Li B."/>
            <person name="Dong Q."/>
            <person name="Hou Y."/>
            <person name="Wang H."/>
            <person name="Ai P."/>
            <person name="Liu Z."/>
            <person name="Yi F."/>
            <person name="Sun M."/>
            <person name="An G."/>
            <person name="Cheng J."/>
            <person name="Zhang Y."/>
            <person name="Shi Q."/>
            <person name="Xie Y."/>
            <person name="Shi X."/>
            <person name="Chang Y."/>
            <person name="Huang F."/>
            <person name="Chen Y."/>
            <person name="Hong S."/>
            <person name="Mi L."/>
            <person name="Sun Q."/>
            <person name="Zhang L."/>
            <person name="Zhou B."/>
            <person name="Peng R."/>
            <person name="Zhang X."/>
            <person name="Liu F."/>
        </authorList>
    </citation>
    <scope>NUCLEOTIDE SEQUENCE [LARGE SCALE GENOMIC DNA]</scope>
    <source>
        <strain evidence="2">cv. PA1801</strain>
    </source>
</reference>
<dbReference type="GO" id="GO:0008168">
    <property type="term" value="F:methyltransferase activity"/>
    <property type="evidence" value="ECO:0007669"/>
    <property type="project" value="UniProtKB-KW"/>
</dbReference>
<keyword evidence="2" id="KW-1185">Reference proteome</keyword>
<gene>
    <name evidence="1" type="ORF">EPI10_021566</name>
</gene>
<protein>
    <submittedName>
        <fullName evidence="1">Trans-resveratrol di-O-methyltransferase-like</fullName>
    </submittedName>
</protein>
<dbReference type="Proteomes" id="UP000325315">
    <property type="component" value="Unassembled WGS sequence"/>
</dbReference>
<name>A0A5B6WH12_9ROSI</name>
<dbReference type="AlphaFoldDB" id="A0A5B6WH12"/>
<accession>A0A5B6WH12</accession>
<keyword evidence="1" id="KW-0808">Transferase</keyword>
<organism evidence="1 2">
    <name type="scientific">Gossypium australe</name>
    <dbReference type="NCBI Taxonomy" id="47621"/>
    <lineage>
        <taxon>Eukaryota</taxon>
        <taxon>Viridiplantae</taxon>
        <taxon>Streptophyta</taxon>
        <taxon>Embryophyta</taxon>
        <taxon>Tracheophyta</taxon>
        <taxon>Spermatophyta</taxon>
        <taxon>Magnoliopsida</taxon>
        <taxon>eudicotyledons</taxon>
        <taxon>Gunneridae</taxon>
        <taxon>Pentapetalae</taxon>
        <taxon>rosids</taxon>
        <taxon>malvids</taxon>
        <taxon>Malvales</taxon>
        <taxon>Malvaceae</taxon>
        <taxon>Malvoideae</taxon>
        <taxon>Gossypium</taxon>
    </lineage>
</organism>